<feature type="transmembrane region" description="Helical" evidence="1">
    <location>
        <begin position="109"/>
        <end position="130"/>
    </location>
</feature>
<feature type="transmembrane region" description="Helical" evidence="1">
    <location>
        <begin position="403"/>
        <end position="421"/>
    </location>
</feature>
<dbReference type="EMBL" id="CP133568">
    <property type="protein sequence ID" value="WMT02051.1"/>
    <property type="molecule type" value="Genomic_DNA"/>
</dbReference>
<dbReference type="Proteomes" id="UP001229313">
    <property type="component" value="Chromosome"/>
</dbReference>
<feature type="transmembrane region" description="Helical" evidence="1">
    <location>
        <begin position="267"/>
        <end position="287"/>
    </location>
</feature>
<feature type="domain" description="DUF7024" evidence="2">
    <location>
        <begin position="560"/>
        <end position="680"/>
    </location>
</feature>
<evidence type="ECO:0000313" key="3">
    <source>
        <dbReference type="EMBL" id="WMT02051.1"/>
    </source>
</evidence>
<reference evidence="3 4" key="1">
    <citation type="submission" date="2023-08" db="EMBL/GenBank/DDBJ databases">
        <title>The whole genome sequence of Lysobacter yananisis.</title>
        <authorList>
            <person name="Sun H."/>
        </authorList>
    </citation>
    <scope>NUCLEOTIDE SEQUENCE [LARGE SCALE GENOMIC DNA]</scope>
    <source>
        <strain evidence="3 4">SNNU513</strain>
    </source>
</reference>
<dbReference type="InterPro" id="IPR054288">
    <property type="entry name" value="DUF7024"/>
</dbReference>
<evidence type="ECO:0000259" key="2">
    <source>
        <dbReference type="Pfam" id="PF22895"/>
    </source>
</evidence>
<keyword evidence="1" id="KW-1133">Transmembrane helix</keyword>
<evidence type="ECO:0000313" key="4">
    <source>
        <dbReference type="Proteomes" id="UP001229313"/>
    </source>
</evidence>
<feature type="transmembrane region" description="Helical" evidence="1">
    <location>
        <begin position="362"/>
        <end position="383"/>
    </location>
</feature>
<name>A0ABY9P7B5_9GAMM</name>
<organism evidence="3 4">
    <name type="scientific">Lysobacter yananisis</name>
    <dbReference type="NCBI Taxonomy" id="1003114"/>
    <lineage>
        <taxon>Bacteria</taxon>
        <taxon>Pseudomonadati</taxon>
        <taxon>Pseudomonadota</taxon>
        <taxon>Gammaproteobacteria</taxon>
        <taxon>Lysobacterales</taxon>
        <taxon>Lysobacteraceae</taxon>
        <taxon>Lysobacter</taxon>
    </lineage>
</organism>
<dbReference type="RefSeq" id="WP_309151237.1">
    <property type="nucleotide sequence ID" value="NZ_CP133568.1"/>
</dbReference>
<protein>
    <recommendedName>
        <fullName evidence="2">DUF7024 domain-containing protein</fullName>
    </recommendedName>
</protein>
<feature type="transmembrane region" description="Helical" evidence="1">
    <location>
        <begin position="85"/>
        <end position="103"/>
    </location>
</feature>
<feature type="transmembrane region" description="Helical" evidence="1">
    <location>
        <begin position="159"/>
        <end position="190"/>
    </location>
</feature>
<proteinExistence type="predicted"/>
<feature type="transmembrane region" description="Helical" evidence="1">
    <location>
        <begin position="433"/>
        <end position="452"/>
    </location>
</feature>
<evidence type="ECO:0000256" key="1">
    <source>
        <dbReference type="SAM" id="Phobius"/>
    </source>
</evidence>
<feature type="transmembrane region" description="Helical" evidence="1">
    <location>
        <begin position="332"/>
        <end position="350"/>
    </location>
</feature>
<accession>A0ABY9P7B5</accession>
<gene>
    <name evidence="3" type="ORF">RDV84_19095</name>
</gene>
<keyword evidence="1" id="KW-0812">Transmembrane</keyword>
<dbReference type="Pfam" id="PF22895">
    <property type="entry name" value="DUF7024"/>
    <property type="match status" value="1"/>
</dbReference>
<sequence>MVSASAPPRAPSLHRWLLGLGGLALLAAMSLRDQNLFAAVFADEWYYSAYSRLVPLAESKLPSYLYLWIFGLTRQCGSEFLDCARALNAAMLVAALPLIYRILRAYAPPLLAALLALACVAAPVNSYAAYFMPESMYFLLFWVWATAALRPYAPNPLRYGLLAGAILGLMCLVKMHAAFVAVGFGAFIVVDALWPGRRDRIPAAMVVAAASAGAFLAMRFGLGYLLAGPASLDFMGEFYSGQARGNVGVQSAAILAKNLSISSVGHGLALALLFAPLLVPALPMLLRPRGDEAAERARSAVLFALVLLATLVAITVYFTASMGANEAIGRLHLRYYNFCLPLLLLAPLAWRGAEPGAVWQRRALWASALGLAALALFAGAYALRLYLPAPADSPELVWVINRTWLSAPVGLLGAAACLGWLAIRELPRARLAALGYFVLVAALGTGAVTVSVRNARFESAYVRAGQWLNRQGPQRIADSQLLVSDGSGRFKTQFYADSMDLAIRPVAPGGDAQAVLDWNRGTAVALDGLALPAGSYLDKETHPGFDVYRLASATTLELSQAQPAGVRALRGLSAPEAFGRWSDGPVAAIELDRELSGNVRVVVDAAAFGPNVGQPVTVALGASRQPLALGASAARHTLEFRDVAPTRELSLSIPHPTSPQSLGQGEDTRLLGVALSRISLRETGGAPGPARALPAPAPTECVDCAAPAQAVPRPQR</sequence>
<feature type="transmembrane region" description="Helical" evidence="1">
    <location>
        <begin position="202"/>
        <end position="227"/>
    </location>
</feature>
<feature type="transmembrane region" description="Helical" evidence="1">
    <location>
        <begin position="299"/>
        <end position="320"/>
    </location>
</feature>
<keyword evidence="1" id="KW-0472">Membrane</keyword>
<keyword evidence="4" id="KW-1185">Reference proteome</keyword>